<accession>A0ABV0UC35</accession>
<dbReference type="EMBL" id="JAHRIQ010064197">
    <property type="protein sequence ID" value="MEQ2242309.1"/>
    <property type="molecule type" value="Genomic_DNA"/>
</dbReference>
<sequence>MLSSHHQTCRLVLVQSLRHLVPLVRMVLCFSVGPFAFRERSELLGVDVPQLIQLPLASSVQILDMHHIRLLDAGVLPELVSDSGNEARFLFPSSQELPIQSQDLLLQLTVPGHNKELDLALPMEKDPIKEQLQTSCHQDQIFLSFSSSEEQT</sequence>
<name>A0ABV0UC35_9TELE</name>
<gene>
    <name evidence="1" type="ORF">ILYODFUR_034567</name>
</gene>
<protein>
    <submittedName>
        <fullName evidence="1">Uncharacterized protein</fullName>
    </submittedName>
</protein>
<organism evidence="1 2">
    <name type="scientific">Ilyodon furcidens</name>
    <name type="common">goldbreast splitfin</name>
    <dbReference type="NCBI Taxonomy" id="33524"/>
    <lineage>
        <taxon>Eukaryota</taxon>
        <taxon>Metazoa</taxon>
        <taxon>Chordata</taxon>
        <taxon>Craniata</taxon>
        <taxon>Vertebrata</taxon>
        <taxon>Euteleostomi</taxon>
        <taxon>Actinopterygii</taxon>
        <taxon>Neopterygii</taxon>
        <taxon>Teleostei</taxon>
        <taxon>Neoteleostei</taxon>
        <taxon>Acanthomorphata</taxon>
        <taxon>Ovalentaria</taxon>
        <taxon>Atherinomorphae</taxon>
        <taxon>Cyprinodontiformes</taxon>
        <taxon>Goodeidae</taxon>
        <taxon>Ilyodon</taxon>
    </lineage>
</organism>
<comment type="caution">
    <text evidence="1">The sequence shown here is derived from an EMBL/GenBank/DDBJ whole genome shotgun (WGS) entry which is preliminary data.</text>
</comment>
<evidence type="ECO:0000313" key="1">
    <source>
        <dbReference type="EMBL" id="MEQ2242309.1"/>
    </source>
</evidence>
<reference evidence="1 2" key="1">
    <citation type="submission" date="2021-06" db="EMBL/GenBank/DDBJ databases">
        <authorList>
            <person name="Palmer J.M."/>
        </authorList>
    </citation>
    <scope>NUCLEOTIDE SEQUENCE [LARGE SCALE GENOMIC DNA]</scope>
    <source>
        <strain evidence="2">if_2019</strain>
        <tissue evidence="1">Muscle</tissue>
    </source>
</reference>
<keyword evidence="2" id="KW-1185">Reference proteome</keyword>
<proteinExistence type="predicted"/>
<evidence type="ECO:0000313" key="2">
    <source>
        <dbReference type="Proteomes" id="UP001482620"/>
    </source>
</evidence>
<dbReference type="Proteomes" id="UP001482620">
    <property type="component" value="Unassembled WGS sequence"/>
</dbReference>